<dbReference type="STRING" id="418495.SAMN05216215_102447"/>
<dbReference type="PANTHER" id="PTHR40765">
    <property type="entry name" value="ESX-2 SECRETION SYSTEM ATPASE ECCB2"/>
    <property type="match status" value="1"/>
</dbReference>
<evidence type="ECO:0000256" key="8">
    <source>
        <dbReference type="ARBA" id="ARBA00022989"/>
    </source>
</evidence>
<keyword evidence="8 10" id="KW-1133">Transmembrane helix</keyword>
<dbReference type="GO" id="GO:0005886">
    <property type="term" value="C:plasma membrane"/>
    <property type="evidence" value="ECO:0007669"/>
    <property type="project" value="UniProtKB-SubCell"/>
</dbReference>
<accession>A0A1H3IWL5</accession>
<dbReference type="OrthoDB" id="3847604at2"/>
<dbReference type="InterPro" id="IPR044857">
    <property type="entry name" value="T7SS_EccB_R1"/>
</dbReference>
<comment type="subcellular location">
    <subcellularLocation>
        <location evidence="1">Cell membrane</location>
        <topology evidence="1">Single-pass membrane protein</topology>
    </subcellularLocation>
</comment>
<dbReference type="NCBIfam" id="TIGR03919">
    <property type="entry name" value="T7SS_EccB"/>
    <property type="match status" value="1"/>
</dbReference>
<dbReference type="InterPro" id="IPR042485">
    <property type="entry name" value="T7SS_EccB_R3"/>
</dbReference>
<proteinExistence type="inferred from homology"/>
<evidence type="ECO:0000256" key="10">
    <source>
        <dbReference type="SAM" id="Phobius"/>
    </source>
</evidence>
<evidence type="ECO:0000256" key="1">
    <source>
        <dbReference type="ARBA" id="ARBA00004162"/>
    </source>
</evidence>
<keyword evidence="3" id="KW-1003">Cell membrane</keyword>
<dbReference type="GO" id="GO:0005524">
    <property type="term" value="F:ATP binding"/>
    <property type="evidence" value="ECO:0007669"/>
    <property type="project" value="UniProtKB-KW"/>
</dbReference>
<name>A0A1H3IWL5_9PSEU</name>
<evidence type="ECO:0000256" key="5">
    <source>
        <dbReference type="ARBA" id="ARBA00022741"/>
    </source>
</evidence>
<organism evidence="11 12">
    <name type="scientific">Saccharopolyspora shandongensis</name>
    <dbReference type="NCBI Taxonomy" id="418495"/>
    <lineage>
        <taxon>Bacteria</taxon>
        <taxon>Bacillati</taxon>
        <taxon>Actinomycetota</taxon>
        <taxon>Actinomycetes</taxon>
        <taxon>Pseudonocardiales</taxon>
        <taxon>Pseudonocardiaceae</taxon>
        <taxon>Saccharopolyspora</taxon>
    </lineage>
</organism>
<keyword evidence="9 10" id="KW-0472">Membrane</keyword>
<dbReference type="Pfam" id="PF05108">
    <property type="entry name" value="T7SS_ESX1_EccB"/>
    <property type="match status" value="1"/>
</dbReference>
<keyword evidence="12" id="KW-1185">Reference proteome</keyword>
<evidence type="ECO:0000256" key="3">
    <source>
        <dbReference type="ARBA" id="ARBA00022475"/>
    </source>
</evidence>
<dbReference type="GO" id="GO:0016787">
    <property type="term" value="F:hydrolase activity"/>
    <property type="evidence" value="ECO:0007669"/>
    <property type="project" value="UniProtKB-KW"/>
</dbReference>
<keyword evidence="4 10" id="KW-0812">Transmembrane</keyword>
<dbReference type="EMBL" id="FNOK01000024">
    <property type="protein sequence ID" value="SDY32133.1"/>
    <property type="molecule type" value="Genomic_DNA"/>
</dbReference>
<evidence type="ECO:0000256" key="6">
    <source>
        <dbReference type="ARBA" id="ARBA00022801"/>
    </source>
</evidence>
<dbReference type="Gene3D" id="2.40.50.910">
    <property type="entry name" value="Type VII secretion system EccB, repeat 3 domain"/>
    <property type="match status" value="1"/>
</dbReference>
<evidence type="ECO:0000313" key="11">
    <source>
        <dbReference type="EMBL" id="SDY32133.1"/>
    </source>
</evidence>
<dbReference type="Gene3D" id="3.30.2390.20">
    <property type="entry name" value="Type VII secretion system EccB, repeat 1 domain"/>
    <property type="match status" value="1"/>
</dbReference>
<dbReference type="Proteomes" id="UP000199529">
    <property type="component" value="Unassembled WGS sequence"/>
</dbReference>
<gene>
    <name evidence="11" type="ORF">SAMN05216215_102447</name>
</gene>
<keyword evidence="6" id="KW-0378">Hydrolase</keyword>
<dbReference type="RefSeq" id="WP_093269143.1">
    <property type="nucleotide sequence ID" value="NZ_FNOK01000024.1"/>
</dbReference>
<feature type="transmembrane region" description="Helical" evidence="10">
    <location>
        <begin position="37"/>
        <end position="61"/>
    </location>
</feature>
<protein>
    <submittedName>
        <fullName evidence="11">Type VII secretion protein EccB</fullName>
    </submittedName>
</protein>
<sequence length="476" mass="49196">MRSRRDQVQAYFFVVGRLISALLSGRPDDPNPPTRRFTVNAIIGCLVAALVVVVFGIAGVISPGANNAWRSPGSIIVEKETGAKYLYLAGSLRPVLNFASARLIVNSPQANVVSVSSNSLRGVPRGLPLGIPNAPDSLPGPDALTRAPWFVCADTSYDKSNTPSPVTEVQVREIAGVPLGPDSGLLVSTPDGSKYLVWRGSRFRIPQQAVIDALGYGAVRPLPVASSWVQALPSGPDLAAPDVPGLGQPAFSVKGATGRVGQVYEVHDPVLGDDRFYVLLQDGLAPLSRTGAGLLLADPDLAAAYPGSKPGAVEIDAAAVGSVPRSALAAVPPELPVDPPKITPVDRNDRDVPCARFAVGSGGEVPVEVVMVRRDDARFSGVIRSPQPAGALAFLVSVPPTFGVLARDLPAPGAPAGARYLITDLGIKYPLPGPDSLGALGYAGVDPLPVPSELLALLPDGVALAPGTATEVRPGD</sequence>
<comment type="similarity">
    <text evidence="2">Belongs to the EccB family.</text>
</comment>
<evidence type="ECO:0000256" key="9">
    <source>
        <dbReference type="ARBA" id="ARBA00023136"/>
    </source>
</evidence>
<reference evidence="12" key="1">
    <citation type="submission" date="2016-10" db="EMBL/GenBank/DDBJ databases">
        <authorList>
            <person name="Varghese N."/>
            <person name="Submissions S."/>
        </authorList>
    </citation>
    <scope>NUCLEOTIDE SEQUENCE [LARGE SCALE GENOMIC DNA]</scope>
    <source>
        <strain evidence="12">CGMCC 4.3530</strain>
    </source>
</reference>
<dbReference type="GO" id="GO:0005576">
    <property type="term" value="C:extracellular region"/>
    <property type="evidence" value="ECO:0007669"/>
    <property type="project" value="TreeGrafter"/>
</dbReference>
<evidence type="ECO:0000256" key="2">
    <source>
        <dbReference type="ARBA" id="ARBA00008149"/>
    </source>
</evidence>
<dbReference type="InterPro" id="IPR007795">
    <property type="entry name" value="T7SS_EccB"/>
</dbReference>
<evidence type="ECO:0000313" key="12">
    <source>
        <dbReference type="Proteomes" id="UP000199529"/>
    </source>
</evidence>
<evidence type="ECO:0000256" key="7">
    <source>
        <dbReference type="ARBA" id="ARBA00022840"/>
    </source>
</evidence>
<dbReference type="PANTHER" id="PTHR40765:SF2">
    <property type="entry name" value="ESX-2 SECRETION SYSTEM ATPASE ECCB2"/>
    <property type="match status" value="1"/>
</dbReference>
<evidence type="ECO:0000256" key="4">
    <source>
        <dbReference type="ARBA" id="ARBA00022692"/>
    </source>
</evidence>
<dbReference type="AlphaFoldDB" id="A0A1H3IWL5"/>
<keyword evidence="5" id="KW-0547">Nucleotide-binding</keyword>
<keyword evidence="7" id="KW-0067">ATP-binding</keyword>